<name>A0A0K8P7K8_PISS1</name>
<dbReference type="InterPro" id="IPR041290">
    <property type="entry name" value="Tli4_C"/>
</dbReference>
<proteinExistence type="predicted"/>
<dbReference type="EMBL" id="BBYR01000082">
    <property type="protein sequence ID" value="GAP38621.1"/>
    <property type="molecule type" value="Genomic_DNA"/>
</dbReference>
<dbReference type="PROSITE" id="PS51318">
    <property type="entry name" value="TAT"/>
    <property type="match status" value="1"/>
</dbReference>
<comment type="caution">
    <text evidence="3">The sequence shown here is derived from an EMBL/GenBank/DDBJ whole genome shotgun (WGS) entry which is preliminary data.</text>
</comment>
<accession>A0A0K8P7K8</accession>
<gene>
    <name evidence="3" type="ORF">ISF6_5174</name>
</gene>
<organism evidence="3 4">
    <name type="scientific">Piscinibacter sakaiensis</name>
    <name type="common">Ideonella sakaiensis</name>
    <dbReference type="NCBI Taxonomy" id="1547922"/>
    <lineage>
        <taxon>Bacteria</taxon>
        <taxon>Pseudomonadati</taxon>
        <taxon>Pseudomonadota</taxon>
        <taxon>Betaproteobacteria</taxon>
        <taxon>Burkholderiales</taxon>
        <taxon>Sphaerotilaceae</taxon>
        <taxon>Piscinibacter</taxon>
    </lineage>
</organism>
<dbReference type="STRING" id="1547922.ISF6_5174"/>
<sequence length="332" mass="34169">MAAPLPDRRRRRFSAGLALGAAAGWAVGLSTTPAARAARPAAAPRSDRMATASADAAPTCLGRFAFLLPEGWVPSGRETTIYFSRVSDAVETLGRPIPGAGPAMRVLRADLPPGEPLLREFALDGVGPAAWFAIGGPTGSNRRLVALAGTPEAGLRMELIATGGREAQAEAGLKQLAAGYRAGARTGFCLERGAIVLAPSRSERTRLSASHPALPGATLRFSTVVTASPRSDGPLADPAADAQAMAGTGSTLTPLSKQERSIAGLRGYDARASLQEPGKPLALSYRFFHAGVAGSATAPEIIVALDGPASARVQLDAAWDRLLDSVRPVPAN</sequence>
<dbReference type="InterPro" id="IPR006311">
    <property type="entry name" value="TAT_signal"/>
</dbReference>
<dbReference type="AlphaFoldDB" id="A0A0K8P7K8"/>
<feature type="compositionally biased region" description="Low complexity" evidence="1">
    <location>
        <begin position="236"/>
        <end position="246"/>
    </location>
</feature>
<feature type="domain" description="Tle cognate immunity protein 4 C-terminal" evidence="2">
    <location>
        <begin position="186"/>
        <end position="328"/>
    </location>
</feature>
<reference evidence="4" key="1">
    <citation type="submission" date="2015-07" db="EMBL/GenBank/DDBJ databases">
        <title>Discovery of a poly(ethylene terephthalate assimilation.</title>
        <authorList>
            <person name="Yoshida S."/>
            <person name="Hiraga K."/>
            <person name="Takehana T."/>
            <person name="Taniguchi I."/>
            <person name="Yamaji H."/>
            <person name="Maeda Y."/>
            <person name="Toyohara K."/>
            <person name="Miyamoto K."/>
            <person name="Kimura Y."/>
            <person name="Oda K."/>
        </authorList>
    </citation>
    <scope>NUCLEOTIDE SEQUENCE [LARGE SCALE GENOMIC DNA]</scope>
    <source>
        <strain evidence="4">NBRC 110686 / TISTR 2288 / 201-F6</strain>
    </source>
</reference>
<protein>
    <recommendedName>
        <fullName evidence="2">Tle cognate immunity protein 4 C-terminal domain-containing protein</fullName>
    </recommendedName>
</protein>
<dbReference type="Pfam" id="PF18426">
    <property type="entry name" value="Tli4_C"/>
    <property type="match status" value="1"/>
</dbReference>
<reference evidence="3 4" key="2">
    <citation type="journal article" date="2016" name="Science">
        <title>A bacterium that degrades and assimilates poly(ethylene terephthalate).</title>
        <authorList>
            <person name="Yoshida S."/>
            <person name="Hiraga K."/>
            <person name="Takehana T."/>
            <person name="Taniguchi I."/>
            <person name="Yamaji H."/>
            <person name="Maeda Y."/>
            <person name="Toyohara K."/>
            <person name="Miyamoto K."/>
            <person name="Kimura Y."/>
            <person name="Oda K."/>
        </authorList>
    </citation>
    <scope>NUCLEOTIDE SEQUENCE [LARGE SCALE GENOMIC DNA]</scope>
    <source>
        <strain evidence="4">NBRC 110686 / TISTR 2288 / 201-F6</strain>
    </source>
</reference>
<evidence type="ECO:0000313" key="3">
    <source>
        <dbReference type="EMBL" id="GAP38621.1"/>
    </source>
</evidence>
<dbReference type="Proteomes" id="UP000037660">
    <property type="component" value="Unassembled WGS sequence"/>
</dbReference>
<evidence type="ECO:0000256" key="1">
    <source>
        <dbReference type="SAM" id="MobiDB-lite"/>
    </source>
</evidence>
<evidence type="ECO:0000259" key="2">
    <source>
        <dbReference type="Pfam" id="PF18426"/>
    </source>
</evidence>
<evidence type="ECO:0000313" key="4">
    <source>
        <dbReference type="Proteomes" id="UP000037660"/>
    </source>
</evidence>
<keyword evidence="4" id="KW-1185">Reference proteome</keyword>
<feature type="region of interest" description="Disordered" evidence="1">
    <location>
        <begin position="230"/>
        <end position="256"/>
    </location>
</feature>